<name>A0ACB5R6E0_9BURK</name>
<comment type="caution">
    <text evidence="1">The sequence shown here is derived from an EMBL/GenBank/DDBJ whole genome shotgun (WGS) entry which is preliminary data.</text>
</comment>
<organism evidence="1 2">
    <name type="scientific">Caballeronia novacaledonica</name>
    <dbReference type="NCBI Taxonomy" id="1544861"/>
    <lineage>
        <taxon>Bacteria</taxon>
        <taxon>Pseudomonadati</taxon>
        <taxon>Pseudomonadota</taxon>
        <taxon>Betaproteobacteria</taxon>
        <taxon>Burkholderiales</taxon>
        <taxon>Burkholderiaceae</taxon>
        <taxon>Caballeronia</taxon>
    </lineage>
</organism>
<dbReference type="Proteomes" id="UP001055013">
    <property type="component" value="Unassembled WGS sequence"/>
</dbReference>
<evidence type="ECO:0000313" key="2">
    <source>
        <dbReference type="Proteomes" id="UP001055013"/>
    </source>
</evidence>
<keyword evidence="2" id="KW-1185">Reference proteome</keyword>
<accession>A0ACB5R6E0</accession>
<evidence type="ECO:0000313" key="1">
    <source>
        <dbReference type="EMBL" id="GJH22771.1"/>
    </source>
</evidence>
<gene>
    <name evidence="1" type="ORF">CBA19CS22_39535</name>
</gene>
<sequence length="143" mass="14667">MKGKTSLAAALLIVLAPSLAAATGNNVCGKVWVPSRHHWEARCLSNPPNDGTFIAGPTSPQDLRSTPPPSGMSAQTPAPARGGLPPSGKGSAHGAVSTANPANQGVPPSPTPQQTTQQQQQQQQQNTQAITNAINGIKGLFHK</sequence>
<dbReference type="EMBL" id="BPUR01000052">
    <property type="protein sequence ID" value="GJH22771.1"/>
    <property type="molecule type" value="Genomic_DNA"/>
</dbReference>
<proteinExistence type="predicted"/>
<reference evidence="1" key="1">
    <citation type="submission" date="2021-09" db="EMBL/GenBank/DDBJ databases">
        <title>Isolation and characterization of 3-chlorobenzoate degrading bacteria from soils in Shizuoka.</title>
        <authorList>
            <person name="Ifat A."/>
            <person name="Ogawa N."/>
            <person name="Kimbara K."/>
            <person name="Moriuchi R."/>
            <person name="Dohra H."/>
            <person name="Shintani M."/>
        </authorList>
    </citation>
    <scope>NUCLEOTIDE SEQUENCE</scope>
    <source>
        <strain evidence="1">19CS2-2</strain>
    </source>
</reference>
<protein>
    <submittedName>
        <fullName evidence="1">Uncharacterized protein</fullName>
    </submittedName>
</protein>